<dbReference type="AlphaFoldDB" id="G8YKH8"/>
<dbReference type="InterPro" id="IPR050730">
    <property type="entry name" value="UBX_domain-protein"/>
</dbReference>
<dbReference type="InterPro" id="IPR001012">
    <property type="entry name" value="UBX_dom"/>
</dbReference>
<dbReference type="STRING" id="559304.G8YKH8"/>
<dbReference type="Proteomes" id="UP000005222">
    <property type="component" value="Chromosome H"/>
</dbReference>
<dbReference type="PROSITE" id="PS50033">
    <property type="entry name" value="UBX"/>
    <property type="match status" value="1"/>
</dbReference>
<evidence type="ECO:0000259" key="3">
    <source>
        <dbReference type="PROSITE" id="PS50033"/>
    </source>
</evidence>
<accession>G8YKH8</accession>
<sequence length="459" mass="52501">MNMPEEGSGWLSRILGGQSYSRVADEENNQGSNMPGQYPEETVAENNRRRFNSKFIGDIGKQCATIIGLLIFKPLFMIIILLLRTLAKCINTLYFKTHASTMRSTSTSSIGIEDPIDKVNKFIRDLEDSLPPSPQYNENTNGPQLPPFFPGSYTQALYMATNRAKFLFVYLSNPQNVDSNFIFNKIVTNQKFIDIFRNDDTLIWGGDLTNPEAYQLANSLNVTKFPFLGLMCLTRKTTMSPSGPVKTSSKISLISKIQGAFSDEIDSNAIIEHKFIRKMGHFSEELTLIRNELRDKFISQLLLKQQEANFQKSLQKDRLKKKAKMDQELRQQYLSWKFPSLKDCLQEKQGSDYAKIAVRLTDGKRVTFYCHAENSIEDIFLLVELYAEGYFDGKKTISELNDSEMQNKFKDYAIGFNFKLLSPLPPRKVLNDELNSENVVKFKDLDYIYPNGLLIVQEA</sequence>
<dbReference type="Proteomes" id="UP000005222">
    <property type="component" value="Chromosome G"/>
</dbReference>
<dbReference type="SUPFAM" id="SSF54236">
    <property type="entry name" value="Ubiquitin-like"/>
    <property type="match status" value="1"/>
</dbReference>
<protein>
    <submittedName>
        <fullName evidence="4">Piso0_003155 protein</fullName>
    </submittedName>
</protein>
<evidence type="ECO:0000313" key="5">
    <source>
        <dbReference type="EMBL" id="CCE80823.1"/>
    </source>
</evidence>
<keyword evidence="6" id="KW-1185">Reference proteome</keyword>
<dbReference type="FunCoup" id="G8YKH8">
    <property type="interactions" value="68"/>
</dbReference>
<evidence type="ECO:0000313" key="4">
    <source>
        <dbReference type="EMBL" id="CCE80058.1"/>
    </source>
</evidence>
<dbReference type="InterPro" id="IPR006577">
    <property type="entry name" value="UAS"/>
</dbReference>
<reference evidence="6" key="2">
    <citation type="journal article" date="2012" name="G3 (Bethesda)">
        <title>Pichia sorbitophila, an interspecies yeast hybrid reveals early steps of genome resolution following polyploidization.</title>
        <authorList>
            <person name="Leh Louis V."/>
            <person name="Despons L."/>
            <person name="Friedrich A."/>
            <person name="Martin T."/>
            <person name="Durrens P."/>
            <person name="Casaregola S."/>
            <person name="Neuveglise C."/>
            <person name="Fairhead C."/>
            <person name="Marck C."/>
            <person name="Cruz J.A."/>
            <person name="Straub M.L."/>
            <person name="Kugler V."/>
            <person name="Sacerdot C."/>
            <person name="Uzunov Z."/>
            <person name="Thierry A."/>
            <person name="Weiss S."/>
            <person name="Bleykasten C."/>
            <person name="De Montigny J."/>
            <person name="Jacques N."/>
            <person name="Jung P."/>
            <person name="Lemaire M."/>
            <person name="Mallet S."/>
            <person name="Morel G."/>
            <person name="Richard G.F."/>
            <person name="Sarkar A."/>
            <person name="Savel G."/>
            <person name="Schacherer J."/>
            <person name="Seret M.L."/>
            <person name="Talla E."/>
            <person name="Samson G."/>
            <person name="Jubin C."/>
            <person name="Poulain J."/>
            <person name="Vacherie B."/>
            <person name="Barbe V."/>
            <person name="Pelletier E."/>
            <person name="Sherman D.J."/>
            <person name="Westhof E."/>
            <person name="Weissenbach J."/>
            <person name="Baret P.V."/>
            <person name="Wincker P."/>
            <person name="Gaillardin C."/>
            <person name="Dujon B."/>
            <person name="Souciet J.L."/>
        </authorList>
    </citation>
    <scope>NUCLEOTIDE SEQUENCE [LARGE SCALE GENOMIC DNA]</scope>
    <source>
        <strain evidence="6">ATCC MYA-4447 / BCRC 22081 / CBS 7064 / NBRC 10061 / NRRL Y-12695</strain>
    </source>
</reference>
<dbReference type="Gene3D" id="3.40.30.10">
    <property type="entry name" value="Glutaredoxin"/>
    <property type="match status" value="1"/>
</dbReference>
<dbReference type="OrthoDB" id="1026733at2759"/>
<dbReference type="GO" id="GO:0005783">
    <property type="term" value="C:endoplasmic reticulum"/>
    <property type="evidence" value="ECO:0007669"/>
    <property type="project" value="TreeGrafter"/>
</dbReference>
<keyword evidence="2" id="KW-1133">Transmembrane helix</keyword>
<evidence type="ECO:0000256" key="1">
    <source>
        <dbReference type="ARBA" id="ARBA00023054"/>
    </source>
</evidence>
<evidence type="ECO:0000256" key="2">
    <source>
        <dbReference type="SAM" id="Phobius"/>
    </source>
</evidence>
<dbReference type="GO" id="GO:0043130">
    <property type="term" value="F:ubiquitin binding"/>
    <property type="evidence" value="ECO:0007669"/>
    <property type="project" value="TreeGrafter"/>
</dbReference>
<dbReference type="SUPFAM" id="SSF52833">
    <property type="entry name" value="Thioredoxin-like"/>
    <property type="match status" value="1"/>
</dbReference>
<dbReference type="InParanoid" id="G8YKH8"/>
<evidence type="ECO:0000313" key="6">
    <source>
        <dbReference type="Proteomes" id="UP000005222"/>
    </source>
</evidence>
<dbReference type="InterPro" id="IPR029071">
    <property type="entry name" value="Ubiquitin-like_domsf"/>
</dbReference>
<name>G8YKH8_PICSO</name>
<dbReference type="HOGENOM" id="CLU_586621_0_0_1"/>
<dbReference type="OMA" id="QISVRCP"/>
<dbReference type="EMBL" id="FO082052">
    <property type="protein sequence ID" value="CCE80823.1"/>
    <property type="molecule type" value="Genomic_DNA"/>
</dbReference>
<dbReference type="eggNOG" id="KOG1363">
    <property type="taxonomic scope" value="Eukaryota"/>
</dbReference>
<dbReference type="PANTHER" id="PTHR23322:SF1">
    <property type="entry name" value="FAS-ASSOCIATED FACTOR 2"/>
    <property type="match status" value="1"/>
</dbReference>
<gene>
    <name evidence="4" type="primary">Piso0_003155</name>
    <name evidence="4" type="ORF">GNLVRS01_PISO0G06100g</name>
    <name evidence="5" type="ORF">GNLVRS01_PISO0H06101g</name>
</gene>
<keyword evidence="2" id="KW-0812">Transmembrane</keyword>
<dbReference type="Gene3D" id="3.10.20.90">
    <property type="entry name" value="Phosphatidylinositol 3-kinase Catalytic Subunit, Chain A, domain 1"/>
    <property type="match status" value="1"/>
</dbReference>
<reference evidence="4" key="1">
    <citation type="submission" date="2011-10" db="EMBL/GenBank/DDBJ databases">
        <authorList>
            <person name="Genoscope - CEA"/>
        </authorList>
    </citation>
    <scope>NUCLEOTIDE SEQUENCE</scope>
</reference>
<keyword evidence="2" id="KW-0472">Membrane</keyword>
<keyword evidence="1" id="KW-0175">Coiled coil</keyword>
<dbReference type="SMART" id="SM00166">
    <property type="entry name" value="UBX"/>
    <property type="match status" value="1"/>
</dbReference>
<dbReference type="SMART" id="SM00594">
    <property type="entry name" value="UAS"/>
    <property type="match status" value="1"/>
</dbReference>
<dbReference type="PANTHER" id="PTHR23322">
    <property type="entry name" value="FAS-ASSOCIATED PROTEIN"/>
    <property type="match status" value="1"/>
</dbReference>
<dbReference type="EMBL" id="FO082053">
    <property type="protein sequence ID" value="CCE80058.1"/>
    <property type="molecule type" value="Genomic_DNA"/>
</dbReference>
<dbReference type="Pfam" id="PF00789">
    <property type="entry name" value="UBX"/>
    <property type="match status" value="1"/>
</dbReference>
<feature type="transmembrane region" description="Helical" evidence="2">
    <location>
        <begin position="63"/>
        <end position="83"/>
    </location>
</feature>
<dbReference type="InterPro" id="IPR036249">
    <property type="entry name" value="Thioredoxin-like_sf"/>
</dbReference>
<dbReference type="GO" id="GO:0036503">
    <property type="term" value="P:ERAD pathway"/>
    <property type="evidence" value="ECO:0007669"/>
    <property type="project" value="TreeGrafter"/>
</dbReference>
<organism evidence="4 6">
    <name type="scientific">Pichia sorbitophila (strain ATCC MYA-4447 / BCRC 22081 / CBS 7064 / NBRC 10061 / NRRL Y-12695)</name>
    <name type="common">Hybrid yeast</name>
    <dbReference type="NCBI Taxonomy" id="559304"/>
    <lineage>
        <taxon>Eukaryota</taxon>
        <taxon>Fungi</taxon>
        <taxon>Dikarya</taxon>
        <taxon>Ascomycota</taxon>
        <taxon>Saccharomycotina</taxon>
        <taxon>Pichiomycetes</taxon>
        <taxon>Debaryomycetaceae</taxon>
        <taxon>Millerozyma</taxon>
    </lineage>
</organism>
<feature type="domain" description="UBX" evidence="3">
    <location>
        <begin position="349"/>
        <end position="455"/>
    </location>
</feature>
<proteinExistence type="predicted"/>